<accession>A0A8J3FSC5</accession>
<dbReference type="Proteomes" id="UP000637578">
    <property type="component" value="Unassembled WGS sequence"/>
</dbReference>
<dbReference type="InterPro" id="IPR006764">
    <property type="entry name" value="SAM_dep_MeTrfase_SAV2177_type"/>
</dbReference>
<evidence type="ECO:0008006" key="3">
    <source>
        <dbReference type="Google" id="ProtNLM"/>
    </source>
</evidence>
<keyword evidence="2" id="KW-1185">Reference proteome</keyword>
<reference evidence="1" key="1">
    <citation type="journal article" date="2014" name="Int. J. Syst. Evol. Microbiol.">
        <title>Complete genome sequence of Corynebacterium casei LMG S-19264T (=DSM 44701T), isolated from a smear-ripened cheese.</title>
        <authorList>
            <consortium name="US DOE Joint Genome Institute (JGI-PGF)"/>
            <person name="Walter F."/>
            <person name="Albersmeier A."/>
            <person name="Kalinowski J."/>
            <person name="Ruckert C."/>
        </authorList>
    </citation>
    <scope>NUCLEOTIDE SEQUENCE</scope>
    <source>
        <strain evidence="1">CGMCC 4.5737</strain>
    </source>
</reference>
<name>A0A8J3FSC5_9PSEU</name>
<evidence type="ECO:0000313" key="2">
    <source>
        <dbReference type="Proteomes" id="UP000637578"/>
    </source>
</evidence>
<protein>
    <recommendedName>
        <fullName evidence="3">S-adenosyl methyltransferase</fullName>
    </recommendedName>
</protein>
<dbReference type="InterPro" id="IPR029063">
    <property type="entry name" value="SAM-dependent_MTases_sf"/>
</dbReference>
<comment type="caution">
    <text evidence="1">The sequence shown here is derived from an EMBL/GenBank/DDBJ whole genome shotgun (WGS) entry which is preliminary data.</text>
</comment>
<sequence>MTEKPNWVPTGLDTSVANPARVYDYLLGGGHNFEADRKLAHRIERELLPHARDLVRLSRGFLRRALLFMIENGVRQFLDLGSGIPTVGNVHQIAQQADPRCRVVYVDHEPIAVAHSELMLQGNDRAAAVLGDLLDPEDILGRPEVRRLLDLDQPVGLLTLMVWHFIPDSAKPGEVLRRYRQVLAPGSCLAISHLTNDQGDESLRRTITEYHAETNQNAYARSHAEIVAMFDGFELVEPGVVGCAAWRPQGVGDFSDDPTTNLLVYGGVGRKPRVPAPPRTPRWRRLLRRRR</sequence>
<reference evidence="1" key="2">
    <citation type="submission" date="2020-09" db="EMBL/GenBank/DDBJ databases">
        <authorList>
            <person name="Sun Q."/>
            <person name="Zhou Y."/>
        </authorList>
    </citation>
    <scope>NUCLEOTIDE SEQUENCE</scope>
    <source>
        <strain evidence="1">CGMCC 4.5737</strain>
    </source>
</reference>
<proteinExistence type="predicted"/>
<organism evidence="1 2">
    <name type="scientific">Longimycelium tulufanense</name>
    <dbReference type="NCBI Taxonomy" id="907463"/>
    <lineage>
        <taxon>Bacteria</taxon>
        <taxon>Bacillati</taxon>
        <taxon>Actinomycetota</taxon>
        <taxon>Actinomycetes</taxon>
        <taxon>Pseudonocardiales</taxon>
        <taxon>Pseudonocardiaceae</taxon>
        <taxon>Longimycelium</taxon>
    </lineage>
</organism>
<dbReference type="RefSeq" id="WP_189052860.1">
    <property type="nucleotide sequence ID" value="NZ_BMMK01000001.1"/>
</dbReference>
<dbReference type="Pfam" id="PF04672">
    <property type="entry name" value="Methyltransf_19"/>
    <property type="match status" value="1"/>
</dbReference>
<evidence type="ECO:0000313" key="1">
    <source>
        <dbReference type="EMBL" id="GGM34000.1"/>
    </source>
</evidence>
<dbReference type="SUPFAM" id="SSF53335">
    <property type="entry name" value="S-adenosyl-L-methionine-dependent methyltransferases"/>
    <property type="match status" value="1"/>
</dbReference>
<dbReference type="EMBL" id="BMMK01000001">
    <property type="protein sequence ID" value="GGM34000.1"/>
    <property type="molecule type" value="Genomic_DNA"/>
</dbReference>
<dbReference type="PIRSF" id="PIRSF017393">
    <property type="entry name" value="MTase_SAV2177"/>
    <property type="match status" value="1"/>
</dbReference>
<dbReference type="Gene3D" id="3.40.50.150">
    <property type="entry name" value="Vaccinia Virus protein VP39"/>
    <property type="match status" value="1"/>
</dbReference>
<gene>
    <name evidence="1" type="ORF">GCM10012275_01770</name>
</gene>
<dbReference type="AlphaFoldDB" id="A0A8J3FSC5"/>